<comment type="caution">
    <text evidence="8">The sequence shown here is derived from an EMBL/GenBank/DDBJ whole genome shotgun (WGS) entry which is preliminary data.</text>
</comment>
<dbReference type="InterPro" id="IPR035965">
    <property type="entry name" value="PAS-like_dom_sf"/>
</dbReference>
<dbReference type="SMART" id="SM00086">
    <property type="entry name" value="PAC"/>
    <property type="match status" value="3"/>
</dbReference>
<feature type="domain" description="PAC" evidence="7">
    <location>
        <begin position="84"/>
        <end position="134"/>
    </location>
</feature>
<dbReference type="InterPro" id="IPR000700">
    <property type="entry name" value="PAS-assoc_C"/>
</dbReference>
<name>A0ABT3A830_9ALTE</name>
<dbReference type="SUPFAM" id="SSF55785">
    <property type="entry name" value="PYP-like sensor domain (PAS domain)"/>
    <property type="match status" value="3"/>
</dbReference>
<dbReference type="SMART" id="SM00283">
    <property type="entry name" value="MA"/>
    <property type="match status" value="1"/>
</dbReference>
<dbReference type="SMART" id="SM00091">
    <property type="entry name" value="PAS"/>
    <property type="match status" value="3"/>
</dbReference>
<feature type="domain" description="PAS" evidence="6">
    <location>
        <begin position="22"/>
        <end position="61"/>
    </location>
</feature>
<evidence type="ECO:0000259" key="6">
    <source>
        <dbReference type="PROSITE" id="PS50112"/>
    </source>
</evidence>
<dbReference type="InterPro" id="IPR001610">
    <property type="entry name" value="PAC"/>
</dbReference>
<dbReference type="PROSITE" id="PS50112">
    <property type="entry name" value="PAS"/>
    <property type="match status" value="3"/>
</dbReference>
<protein>
    <submittedName>
        <fullName evidence="8">PAS domain S-box protein</fullName>
    </submittedName>
</protein>
<evidence type="ECO:0000256" key="4">
    <source>
        <dbReference type="PROSITE-ProRule" id="PRU00284"/>
    </source>
</evidence>
<gene>
    <name evidence="8" type="ORF">OE749_09000</name>
</gene>
<evidence type="ECO:0000256" key="2">
    <source>
        <dbReference type="ARBA" id="ARBA00023224"/>
    </source>
</evidence>
<keyword evidence="9" id="KW-1185">Reference proteome</keyword>
<organism evidence="8 9">
    <name type="scientific">Fluctibacter corallii</name>
    <dbReference type="NCBI Taxonomy" id="2984329"/>
    <lineage>
        <taxon>Bacteria</taxon>
        <taxon>Pseudomonadati</taxon>
        <taxon>Pseudomonadota</taxon>
        <taxon>Gammaproteobacteria</taxon>
        <taxon>Alteromonadales</taxon>
        <taxon>Alteromonadaceae</taxon>
        <taxon>Fluctibacter</taxon>
    </lineage>
</organism>
<dbReference type="Gene3D" id="1.10.287.950">
    <property type="entry name" value="Methyl-accepting chemotaxis protein"/>
    <property type="match status" value="1"/>
</dbReference>
<evidence type="ECO:0000259" key="5">
    <source>
        <dbReference type="PROSITE" id="PS50111"/>
    </source>
</evidence>
<dbReference type="InterPro" id="IPR004090">
    <property type="entry name" value="Chemotax_Me-accpt_rcpt"/>
</dbReference>
<dbReference type="RefSeq" id="WP_263712114.1">
    <property type="nucleotide sequence ID" value="NZ_JAOWKX010000004.1"/>
</dbReference>
<evidence type="ECO:0000259" key="7">
    <source>
        <dbReference type="PROSITE" id="PS50113"/>
    </source>
</evidence>
<dbReference type="PANTHER" id="PTHR32089:SF70">
    <property type="entry name" value="ENERGY TAXIS MODULATING METHYL ACCEPTING SENSORY TRANSDUCER"/>
    <property type="match status" value="1"/>
</dbReference>
<dbReference type="Gene3D" id="3.30.450.20">
    <property type="entry name" value="PAS domain"/>
    <property type="match status" value="3"/>
</dbReference>
<dbReference type="Proteomes" id="UP001652504">
    <property type="component" value="Unassembled WGS sequence"/>
</dbReference>
<dbReference type="Pfam" id="PF00015">
    <property type="entry name" value="MCPsignal"/>
    <property type="match status" value="1"/>
</dbReference>
<dbReference type="Pfam" id="PF13426">
    <property type="entry name" value="PAS_9"/>
    <property type="match status" value="3"/>
</dbReference>
<feature type="domain" description="PAC" evidence="7">
    <location>
        <begin position="434"/>
        <end position="488"/>
    </location>
</feature>
<dbReference type="PANTHER" id="PTHR32089">
    <property type="entry name" value="METHYL-ACCEPTING CHEMOTAXIS PROTEIN MCPB"/>
    <property type="match status" value="1"/>
</dbReference>
<dbReference type="InterPro" id="IPR000014">
    <property type="entry name" value="PAS"/>
</dbReference>
<comment type="subcellular location">
    <subcellularLocation>
        <location evidence="1">Membrane</location>
    </subcellularLocation>
</comment>
<sequence length="579" mass="64962">MKNWFLRTSSAEQALLQSIIAIVSIDEDNNVVFFNNAASTLWGYSHDEVIGKNVKMLVPSELRKEHDNYVNRHRRTEEDHIVGTSREVEIQKKSGERVWALLSLSAIDVGNKRHYTAFVQDISQEKEARDIVDQTLEQAIDAVVCINENNCVTLFNKAAEKLWGYSRDQVLGKNVKMLVPKIHQPHHDEYVDSNRRTGKDKIVGTSRVVEIERADGKTLWGSLSLSKIKLPSKILYTAFVKDVTEQVNESERQKLLSLVADNMKVIITDAEGRIAYANQGFEKMSGYSFNEIKGKKPGSFLQGAATSEETRKSIRKHLEAQKPYSGEILNYTKDGNSYWIYLAITPVFNEDKLVNFIAIQSDITNVKLEALNYSRKFSAVGSALVFLEFKPDGTLLAANELLTSRLSGCITVEELIRQLLNKIASEKNALLKEDDYIADIFEITGSDYFLAFDSRICALRDFNGELTQYVFFGVDVSERKRTVNKTQDAMEELLDTSRTISNIVGTINSISEQTNLLALNAAIEAARAGEAGRGFAVVADEVRSLAGNSRESSSEIDKLVNSTVNKINELAEMIKRIEN</sequence>
<dbReference type="PROSITE" id="PS50113">
    <property type="entry name" value="PAC"/>
    <property type="match status" value="3"/>
</dbReference>
<evidence type="ECO:0000313" key="9">
    <source>
        <dbReference type="Proteomes" id="UP001652504"/>
    </source>
</evidence>
<dbReference type="EMBL" id="JAOWKX010000004">
    <property type="protein sequence ID" value="MCV2884832.1"/>
    <property type="molecule type" value="Genomic_DNA"/>
</dbReference>
<dbReference type="CDD" id="cd00130">
    <property type="entry name" value="PAS"/>
    <property type="match status" value="3"/>
</dbReference>
<feature type="domain" description="PAS" evidence="6">
    <location>
        <begin position="128"/>
        <end position="201"/>
    </location>
</feature>
<feature type="domain" description="PAS" evidence="6">
    <location>
        <begin position="248"/>
        <end position="321"/>
    </location>
</feature>
<feature type="domain" description="Methyl-accepting transducer" evidence="5">
    <location>
        <begin position="480"/>
        <end position="579"/>
    </location>
</feature>
<dbReference type="InterPro" id="IPR004089">
    <property type="entry name" value="MCPsignal_dom"/>
</dbReference>
<dbReference type="NCBIfam" id="TIGR00229">
    <property type="entry name" value="sensory_box"/>
    <property type="match status" value="3"/>
</dbReference>
<dbReference type="PROSITE" id="PS50111">
    <property type="entry name" value="CHEMOTAXIS_TRANSDUC_2"/>
    <property type="match status" value="1"/>
</dbReference>
<evidence type="ECO:0000256" key="3">
    <source>
        <dbReference type="ARBA" id="ARBA00029447"/>
    </source>
</evidence>
<comment type="similarity">
    <text evidence="3">Belongs to the methyl-accepting chemotaxis (MCP) protein family.</text>
</comment>
<dbReference type="PRINTS" id="PR00260">
    <property type="entry name" value="CHEMTRNSDUCR"/>
</dbReference>
<reference evidence="8 9" key="1">
    <citation type="submission" date="2022-10" db="EMBL/GenBank/DDBJ databases">
        <title>Aestuariibacter sp. AA17 isolated from Montipora capitata coral fragment.</title>
        <authorList>
            <person name="Emsley S.A."/>
            <person name="Pfannmuller K.M."/>
            <person name="Loughran R.M."/>
            <person name="Shlafstein M."/>
            <person name="Papke E."/>
            <person name="Saw J.H."/>
            <person name="Ushijima B."/>
            <person name="Videau P."/>
        </authorList>
    </citation>
    <scope>NUCLEOTIDE SEQUENCE [LARGE SCALE GENOMIC DNA]</scope>
    <source>
        <strain evidence="8 9">AA17</strain>
    </source>
</reference>
<accession>A0ABT3A830</accession>
<feature type="domain" description="PAC" evidence="7">
    <location>
        <begin position="322"/>
        <end position="375"/>
    </location>
</feature>
<evidence type="ECO:0000313" key="8">
    <source>
        <dbReference type="EMBL" id="MCV2884832.1"/>
    </source>
</evidence>
<proteinExistence type="inferred from homology"/>
<evidence type="ECO:0000256" key="1">
    <source>
        <dbReference type="ARBA" id="ARBA00004370"/>
    </source>
</evidence>
<keyword evidence="2 4" id="KW-0807">Transducer</keyword>
<dbReference type="SUPFAM" id="SSF58104">
    <property type="entry name" value="Methyl-accepting chemotaxis protein (MCP) signaling domain"/>
    <property type="match status" value="1"/>
</dbReference>